<reference evidence="8 9" key="1">
    <citation type="submission" date="2024-03" db="EMBL/GenBank/DDBJ databases">
        <title>A high-quality draft genome sequence of Diaporthe vaccinii, a causative agent of upright dieback and viscid rot disease in cranberry plants.</title>
        <authorList>
            <person name="Sarrasin M."/>
            <person name="Lang B.F."/>
            <person name="Burger G."/>
        </authorList>
    </citation>
    <scope>NUCLEOTIDE SEQUENCE [LARGE SCALE GENOMIC DNA]</scope>
    <source>
        <strain evidence="8 9">IS7</strain>
    </source>
</reference>
<dbReference type="InterPro" id="IPR036259">
    <property type="entry name" value="MFS_trans_sf"/>
</dbReference>
<evidence type="ECO:0000259" key="7">
    <source>
        <dbReference type="PROSITE" id="PS50850"/>
    </source>
</evidence>
<feature type="transmembrane region" description="Helical" evidence="6">
    <location>
        <begin position="118"/>
        <end position="137"/>
    </location>
</feature>
<dbReference type="Pfam" id="PF07690">
    <property type="entry name" value="MFS_1"/>
    <property type="match status" value="1"/>
</dbReference>
<evidence type="ECO:0000256" key="4">
    <source>
        <dbReference type="ARBA" id="ARBA00022989"/>
    </source>
</evidence>
<dbReference type="PROSITE" id="PS50850">
    <property type="entry name" value="MFS"/>
    <property type="match status" value="1"/>
</dbReference>
<dbReference type="PANTHER" id="PTHR43791">
    <property type="entry name" value="PERMEASE-RELATED"/>
    <property type="match status" value="1"/>
</dbReference>
<evidence type="ECO:0000313" key="8">
    <source>
        <dbReference type="EMBL" id="KAL2276541.1"/>
    </source>
</evidence>
<gene>
    <name evidence="8" type="ORF">FJTKL_00846</name>
</gene>
<evidence type="ECO:0000256" key="6">
    <source>
        <dbReference type="SAM" id="Phobius"/>
    </source>
</evidence>
<feature type="transmembrane region" description="Helical" evidence="6">
    <location>
        <begin position="376"/>
        <end position="397"/>
    </location>
</feature>
<proteinExistence type="predicted"/>
<keyword evidence="9" id="KW-1185">Reference proteome</keyword>
<evidence type="ECO:0000256" key="3">
    <source>
        <dbReference type="ARBA" id="ARBA00022692"/>
    </source>
</evidence>
<dbReference type="SUPFAM" id="SSF103473">
    <property type="entry name" value="MFS general substrate transporter"/>
    <property type="match status" value="1"/>
</dbReference>
<dbReference type="EMBL" id="JBAWTH010000112">
    <property type="protein sequence ID" value="KAL2276541.1"/>
    <property type="molecule type" value="Genomic_DNA"/>
</dbReference>
<keyword evidence="5 6" id="KW-0472">Membrane</keyword>
<dbReference type="Gene3D" id="1.20.1250.20">
    <property type="entry name" value="MFS general substrate transporter like domains"/>
    <property type="match status" value="1"/>
</dbReference>
<feature type="transmembrane region" description="Helical" evidence="6">
    <location>
        <begin position="178"/>
        <end position="201"/>
    </location>
</feature>
<sequence>MATRTSGITQECIINTTDCEKEHYTPSPADKELLVTTQTTERRLRTKIDFAICPIVCLLYLFCYIDRANIGNARIAGLERELGLHGYDFNTALTCYSAAYASIQIPATICCKWIGPGWFLPGVTLAFGIASICTGLVRTSGQLFAVRCLVGVFESGLMPGIAYYLSRWYRRAELGFRLSFYIAMAPMAGAFGGLLASGILSLPGIGALHGWRMIFVVEGIITVGLSIVAFALLTDRPETARWLTPEERQLVSHRVTSERLSGTVLLDNMGRKKLWRGVANPVTLATGSMYLMNAVTVQGLGFFLPTIIATIYPDASVTRQQLYTVPPYVIGAFFTVAFSGLSWMLDRRQIIMTISALPILTGYAIFLGTLDPHARYAATFLVASTCTTMGSMTSAQISCNVVTDTARSAAMATNVMFASLGGLISTWSFLPFDGPRFPIGNGLNLATSSTWCLIGIGISAWMRFDNRRRDSKDSVAELSGLDKEEVGDLDWKHPDFRWRP</sequence>
<feature type="transmembrane region" description="Helical" evidence="6">
    <location>
        <begin position="409"/>
        <end position="430"/>
    </location>
</feature>
<comment type="subcellular location">
    <subcellularLocation>
        <location evidence="1">Membrane</location>
        <topology evidence="1">Multi-pass membrane protein</topology>
    </subcellularLocation>
</comment>
<evidence type="ECO:0000256" key="1">
    <source>
        <dbReference type="ARBA" id="ARBA00004141"/>
    </source>
</evidence>
<dbReference type="InterPro" id="IPR020846">
    <property type="entry name" value="MFS_dom"/>
</dbReference>
<feature type="transmembrane region" description="Helical" evidence="6">
    <location>
        <begin position="213"/>
        <end position="233"/>
    </location>
</feature>
<accession>A0ABR4E298</accession>
<feature type="transmembrane region" description="Helical" evidence="6">
    <location>
        <begin position="143"/>
        <end position="166"/>
    </location>
</feature>
<protein>
    <recommendedName>
        <fullName evidence="7">Major facilitator superfamily (MFS) profile domain-containing protein</fullName>
    </recommendedName>
</protein>
<evidence type="ECO:0000256" key="5">
    <source>
        <dbReference type="ARBA" id="ARBA00023136"/>
    </source>
</evidence>
<dbReference type="PANTHER" id="PTHR43791:SF48">
    <property type="entry name" value="TRANSPORTER, PUTATIVE (AFU_ORTHOLOGUE AFUA_4G01000)-RELATED"/>
    <property type="match status" value="1"/>
</dbReference>
<keyword evidence="4 6" id="KW-1133">Transmembrane helix</keyword>
<dbReference type="InterPro" id="IPR011701">
    <property type="entry name" value="MFS"/>
</dbReference>
<feature type="transmembrane region" description="Helical" evidence="6">
    <location>
        <begin position="442"/>
        <end position="462"/>
    </location>
</feature>
<feature type="transmembrane region" description="Helical" evidence="6">
    <location>
        <begin position="290"/>
        <end position="313"/>
    </location>
</feature>
<feature type="transmembrane region" description="Helical" evidence="6">
    <location>
        <begin position="325"/>
        <end position="343"/>
    </location>
</feature>
<keyword evidence="3 6" id="KW-0812">Transmembrane</keyword>
<feature type="domain" description="Major facilitator superfamily (MFS) profile" evidence="7">
    <location>
        <begin position="52"/>
        <end position="467"/>
    </location>
</feature>
<evidence type="ECO:0000256" key="2">
    <source>
        <dbReference type="ARBA" id="ARBA00022448"/>
    </source>
</evidence>
<dbReference type="Proteomes" id="UP001600888">
    <property type="component" value="Unassembled WGS sequence"/>
</dbReference>
<evidence type="ECO:0000313" key="9">
    <source>
        <dbReference type="Proteomes" id="UP001600888"/>
    </source>
</evidence>
<organism evidence="8 9">
    <name type="scientific">Diaporthe vaccinii</name>
    <dbReference type="NCBI Taxonomy" id="105482"/>
    <lineage>
        <taxon>Eukaryota</taxon>
        <taxon>Fungi</taxon>
        <taxon>Dikarya</taxon>
        <taxon>Ascomycota</taxon>
        <taxon>Pezizomycotina</taxon>
        <taxon>Sordariomycetes</taxon>
        <taxon>Sordariomycetidae</taxon>
        <taxon>Diaporthales</taxon>
        <taxon>Diaporthaceae</taxon>
        <taxon>Diaporthe</taxon>
        <taxon>Diaporthe eres species complex</taxon>
    </lineage>
</organism>
<feature type="transmembrane region" description="Helical" evidence="6">
    <location>
        <begin position="350"/>
        <end position="370"/>
    </location>
</feature>
<comment type="caution">
    <text evidence="8">The sequence shown here is derived from an EMBL/GenBank/DDBJ whole genome shotgun (WGS) entry which is preliminary data.</text>
</comment>
<name>A0ABR4E298_9PEZI</name>
<keyword evidence="2" id="KW-0813">Transport</keyword>